<sequence>MEEDSHPEGRESKGHITLEITQLEPTQENPITLYLRKELEDISFPCCIFHVPTKFRSQKEDACEPTLVSIGPMHHGKHHLQHMENHKWKYLHSLLNRNLTSDTTLESCIQALKVLEPKIRACYEEDLSHIPSDKFITMILLDGAFIIELFLRCYVRGLRTRDDTLLKSREKFHSLANDLILLENQIPFFVLRRIFSLIPLPKQCDKSISELSLKFFKKMILRDIHVLHEKYNFDGSNHLLDLIWKCYLPTFHKVPLVSDSSLGRNIKSASKVQESGIKVRSADAESILDVIFVEGKLLIPSLRIHDHKHMETVLRNMIALEHCYGEKMKYVTSYAYLMRSLLHSEKDVRLFYRHRILLDFVKNKKEVVNLFKNLCEDVDLDKFYYEGMWEELSKYKRTMWEFWFYKLKRKSRLIIREKGMCQTTLVLLFAVFILLGALAVILFLFLRHERHES</sequence>
<keyword evidence="1" id="KW-0472">Membrane</keyword>
<gene>
    <name evidence="2" type="ORF">Cgig2_026024</name>
</gene>
<comment type="caution">
    <text evidence="2">The sequence shown here is derived from an EMBL/GenBank/DDBJ whole genome shotgun (WGS) entry which is preliminary data.</text>
</comment>
<reference evidence="2" key="1">
    <citation type="submission" date="2022-04" db="EMBL/GenBank/DDBJ databases">
        <title>Carnegiea gigantea Genome sequencing and assembly v2.</title>
        <authorList>
            <person name="Copetti D."/>
            <person name="Sanderson M.J."/>
            <person name="Burquez A."/>
            <person name="Wojciechowski M.F."/>
        </authorList>
    </citation>
    <scope>NUCLEOTIDE SEQUENCE</scope>
    <source>
        <strain evidence="2">SGP5-SGP5p</strain>
        <tissue evidence="2">Aerial part</tissue>
    </source>
</reference>
<dbReference type="PANTHER" id="PTHR31170:SF20">
    <property type="entry name" value="DUF247 DOMAIN PROTEIN"/>
    <property type="match status" value="1"/>
</dbReference>
<dbReference type="AlphaFoldDB" id="A0A9Q1KN74"/>
<keyword evidence="1" id="KW-0812">Transmembrane</keyword>
<evidence type="ECO:0000313" key="3">
    <source>
        <dbReference type="Proteomes" id="UP001153076"/>
    </source>
</evidence>
<dbReference type="OrthoDB" id="1378449at2759"/>
<keyword evidence="1" id="KW-1133">Transmembrane helix</keyword>
<dbReference type="PANTHER" id="PTHR31170">
    <property type="entry name" value="BNAC04G53230D PROTEIN"/>
    <property type="match status" value="1"/>
</dbReference>
<evidence type="ECO:0000256" key="1">
    <source>
        <dbReference type="SAM" id="Phobius"/>
    </source>
</evidence>
<evidence type="ECO:0000313" key="2">
    <source>
        <dbReference type="EMBL" id="KAJ8445697.1"/>
    </source>
</evidence>
<protein>
    <submittedName>
        <fullName evidence="2">Uncharacterized protein</fullName>
    </submittedName>
</protein>
<proteinExistence type="predicted"/>
<dbReference type="Pfam" id="PF03140">
    <property type="entry name" value="DUF247"/>
    <property type="match status" value="1"/>
</dbReference>
<dbReference type="Proteomes" id="UP001153076">
    <property type="component" value="Unassembled WGS sequence"/>
</dbReference>
<dbReference type="EMBL" id="JAKOGI010000072">
    <property type="protein sequence ID" value="KAJ8445697.1"/>
    <property type="molecule type" value="Genomic_DNA"/>
</dbReference>
<feature type="transmembrane region" description="Helical" evidence="1">
    <location>
        <begin position="425"/>
        <end position="446"/>
    </location>
</feature>
<keyword evidence="3" id="KW-1185">Reference proteome</keyword>
<accession>A0A9Q1KN74</accession>
<dbReference type="InterPro" id="IPR004158">
    <property type="entry name" value="DUF247_pln"/>
</dbReference>
<name>A0A9Q1KN74_9CARY</name>
<organism evidence="2 3">
    <name type="scientific">Carnegiea gigantea</name>
    <dbReference type="NCBI Taxonomy" id="171969"/>
    <lineage>
        <taxon>Eukaryota</taxon>
        <taxon>Viridiplantae</taxon>
        <taxon>Streptophyta</taxon>
        <taxon>Embryophyta</taxon>
        <taxon>Tracheophyta</taxon>
        <taxon>Spermatophyta</taxon>
        <taxon>Magnoliopsida</taxon>
        <taxon>eudicotyledons</taxon>
        <taxon>Gunneridae</taxon>
        <taxon>Pentapetalae</taxon>
        <taxon>Caryophyllales</taxon>
        <taxon>Cactineae</taxon>
        <taxon>Cactaceae</taxon>
        <taxon>Cactoideae</taxon>
        <taxon>Echinocereeae</taxon>
        <taxon>Carnegiea</taxon>
    </lineage>
</organism>